<dbReference type="SUPFAM" id="SSF51306">
    <property type="entry name" value="LexA/Signal peptidase"/>
    <property type="match status" value="1"/>
</dbReference>
<evidence type="ECO:0000259" key="5">
    <source>
        <dbReference type="Pfam" id="PF00717"/>
    </source>
</evidence>
<evidence type="ECO:0000256" key="4">
    <source>
        <dbReference type="SAM" id="MobiDB-lite"/>
    </source>
</evidence>
<name>A0ABU3TDT7_9BACT</name>
<evidence type="ECO:0000256" key="2">
    <source>
        <dbReference type="ARBA" id="ARBA00023125"/>
    </source>
</evidence>
<dbReference type="CDD" id="cd06529">
    <property type="entry name" value="S24_LexA-like"/>
    <property type="match status" value="1"/>
</dbReference>
<dbReference type="InterPro" id="IPR036286">
    <property type="entry name" value="LexA/Signal_pep-like_sf"/>
</dbReference>
<evidence type="ECO:0000256" key="1">
    <source>
        <dbReference type="ARBA" id="ARBA00023015"/>
    </source>
</evidence>
<keyword evidence="7" id="KW-1185">Reference proteome</keyword>
<gene>
    <name evidence="6" type="ORF">ROI90_03970</name>
</gene>
<comment type="caution">
    <text evidence="6">The sequence shown here is derived from an EMBL/GenBank/DDBJ whole genome shotgun (WGS) entry which is preliminary data.</text>
</comment>
<keyword evidence="1" id="KW-0805">Transcription regulation</keyword>
<dbReference type="InterPro" id="IPR001387">
    <property type="entry name" value="Cro/C1-type_HTH"/>
</dbReference>
<dbReference type="InterPro" id="IPR015927">
    <property type="entry name" value="Peptidase_S24_S26A/B/C"/>
</dbReference>
<feature type="domain" description="Peptidase S24/S26A/S26B/S26C" evidence="5">
    <location>
        <begin position="155"/>
        <end position="237"/>
    </location>
</feature>
<protein>
    <submittedName>
        <fullName evidence="6">LexA family transcriptional regulator</fullName>
    </submittedName>
</protein>
<sequence length="300" mass="33660">MQQVEPQGNNSLPNTLDAEVGSRIKELFKQHNLTTYEASVKLGYGKSSKLYKTLSGEVKPSFETLFDIFTCFPNVSADWLMLGRGPMEVGGKASVVKTTAPHQSSSLQVLTVTVDKDGEETTVLVPVHAQAGYSLQHNEAVYLRDLRHYKIPGFEHGSYRAFEVAGDSMIPIFNHHDVVVTSLVDDRRLLEPGEVYVVVTSESVMLKRIRQQITSPDMEVLLYSDNPHRKPYPLEARDIQQLWRVRGCVSSFIPSAPDVTTERLWEVIELLGHDKSEKTPPLTPPVENEQSLRITQATDE</sequence>
<dbReference type="Gene3D" id="1.10.260.40">
    <property type="entry name" value="lambda repressor-like DNA-binding domains"/>
    <property type="match status" value="1"/>
</dbReference>
<accession>A0ABU3TDT7</accession>
<dbReference type="Gene3D" id="2.10.109.10">
    <property type="entry name" value="Umud Fragment, subunit A"/>
    <property type="match status" value="1"/>
</dbReference>
<feature type="region of interest" description="Disordered" evidence="4">
    <location>
        <begin position="275"/>
        <end position="300"/>
    </location>
</feature>
<organism evidence="6 7">
    <name type="scientific">Hymenobacter endophyticus</name>
    <dbReference type="NCBI Taxonomy" id="3076335"/>
    <lineage>
        <taxon>Bacteria</taxon>
        <taxon>Pseudomonadati</taxon>
        <taxon>Bacteroidota</taxon>
        <taxon>Cytophagia</taxon>
        <taxon>Cytophagales</taxon>
        <taxon>Hymenobacteraceae</taxon>
        <taxon>Hymenobacter</taxon>
    </lineage>
</organism>
<feature type="compositionally biased region" description="Polar residues" evidence="4">
    <location>
        <begin position="288"/>
        <end position="300"/>
    </location>
</feature>
<keyword evidence="3" id="KW-0804">Transcription</keyword>
<proteinExistence type="predicted"/>
<reference evidence="6 7" key="1">
    <citation type="submission" date="2023-10" db="EMBL/GenBank/DDBJ databases">
        <title>Hymenobacter endophyticus sp. nov., an isolate from the leaf tissues of wheat.</title>
        <authorList>
            <person name="Dai Y."/>
        </authorList>
    </citation>
    <scope>NUCLEOTIDE SEQUENCE [LARGE SCALE GENOMIC DNA]</scope>
    <source>
        <strain evidence="6 7">ZK17L-C2</strain>
    </source>
</reference>
<dbReference type="InterPro" id="IPR039418">
    <property type="entry name" value="LexA-like"/>
</dbReference>
<dbReference type="Pfam" id="PF00717">
    <property type="entry name" value="Peptidase_S24"/>
    <property type="match status" value="1"/>
</dbReference>
<dbReference type="Proteomes" id="UP001250698">
    <property type="component" value="Unassembled WGS sequence"/>
</dbReference>
<dbReference type="RefSeq" id="WP_315997033.1">
    <property type="nucleotide sequence ID" value="NZ_JAWDJT010000002.1"/>
</dbReference>
<dbReference type="InterPro" id="IPR010982">
    <property type="entry name" value="Lambda_DNA-bd_dom_sf"/>
</dbReference>
<evidence type="ECO:0000313" key="7">
    <source>
        <dbReference type="Proteomes" id="UP001250698"/>
    </source>
</evidence>
<dbReference type="CDD" id="cd00093">
    <property type="entry name" value="HTH_XRE"/>
    <property type="match status" value="1"/>
</dbReference>
<dbReference type="PANTHER" id="PTHR40661:SF3">
    <property type="entry name" value="FELS-1 PROPHAGE TRANSCRIPTIONAL REGULATOR"/>
    <property type="match status" value="1"/>
</dbReference>
<dbReference type="PANTHER" id="PTHR40661">
    <property type="match status" value="1"/>
</dbReference>
<evidence type="ECO:0000256" key="3">
    <source>
        <dbReference type="ARBA" id="ARBA00023163"/>
    </source>
</evidence>
<dbReference type="SUPFAM" id="SSF47413">
    <property type="entry name" value="lambda repressor-like DNA-binding domains"/>
    <property type="match status" value="1"/>
</dbReference>
<dbReference type="EMBL" id="JAWDJT010000002">
    <property type="protein sequence ID" value="MDU0369541.1"/>
    <property type="molecule type" value="Genomic_DNA"/>
</dbReference>
<keyword evidence="2" id="KW-0238">DNA-binding</keyword>
<evidence type="ECO:0000313" key="6">
    <source>
        <dbReference type="EMBL" id="MDU0369541.1"/>
    </source>
</evidence>